<name>A0A8D8RSM7_9HEMI</name>
<evidence type="ECO:0000313" key="1">
    <source>
        <dbReference type="EMBL" id="CAG6655380.1"/>
    </source>
</evidence>
<dbReference type="AlphaFoldDB" id="A0A8D8RSM7"/>
<dbReference type="EMBL" id="HBUF01181256">
    <property type="protein sequence ID" value="CAG6655380.1"/>
    <property type="molecule type" value="Transcribed_RNA"/>
</dbReference>
<reference evidence="1" key="1">
    <citation type="submission" date="2021-05" db="EMBL/GenBank/DDBJ databases">
        <authorList>
            <person name="Alioto T."/>
            <person name="Alioto T."/>
            <person name="Gomez Garrido J."/>
        </authorList>
    </citation>
    <scope>NUCLEOTIDE SEQUENCE</scope>
</reference>
<dbReference type="EMBL" id="HBUF01579346">
    <property type="protein sequence ID" value="CAG6769585.1"/>
    <property type="molecule type" value="Transcribed_RNA"/>
</dbReference>
<protein>
    <submittedName>
        <fullName evidence="1">Uncharacterized protein</fullName>
    </submittedName>
</protein>
<organism evidence="1">
    <name type="scientific">Cacopsylla melanoneura</name>
    <dbReference type="NCBI Taxonomy" id="428564"/>
    <lineage>
        <taxon>Eukaryota</taxon>
        <taxon>Metazoa</taxon>
        <taxon>Ecdysozoa</taxon>
        <taxon>Arthropoda</taxon>
        <taxon>Hexapoda</taxon>
        <taxon>Insecta</taxon>
        <taxon>Pterygota</taxon>
        <taxon>Neoptera</taxon>
        <taxon>Paraneoptera</taxon>
        <taxon>Hemiptera</taxon>
        <taxon>Sternorrhyncha</taxon>
        <taxon>Psylloidea</taxon>
        <taxon>Psyllidae</taxon>
        <taxon>Psyllinae</taxon>
        <taxon>Cacopsylla</taxon>
    </lineage>
</organism>
<dbReference type="EMBL" id="HBUF01181257">
    <property type="protein sequence ID" value="CAG6655381.1"/>
    <property type="molecule type" value="Transcribed_RNA"/>
</dbReference>
<sequence>MAFNNEYNQNQVLQAVRNLSGIANNFVAGPTVLNKLMGIGLAPGMAEVILNTLVQGNKLECIVPMSLGLNQLCGCGGSCAGGSCGGGCCGCGRYYRVKIG</sequence>
<accession>A0A8D8RSM7</accession>
<proteinExistence type="predicted"/>